<evidence type="ECO:0000313" key="2">
    <source>
        <dbReference type="Proteomes" id="UP000516314"/>
    </source>
</evidence>
<dbReference type="PANTHER" id="PTHR33784">
    <property type="entry name" value="OS05G0482100 PROTEIN"/>
    <property type="match status" value="1"/>
</dbReference>
<organism evidence="1 2">
    <name type="scientific">Arabidopsis thaliana</name>
    <name type="common">Mouse-ear cress</name>
    <dbReference type="NCBI Taxonomy" id="3702"/>
    <lineage>
        <taxon>Eukaryota</taxon>
        <taxon>Viridiplantae</taxon>
        <taxon>Streptophyta</taxon>
        <taxon>Embryophyta</taxon>
        <taxon>Tracheophyta</taxon>
        <taxon>Spermatophyta</taxon>
        <taxon>Magnoliopsida</taxon>
        <taxon>eudicotyledons</taxon>
        <taxon>Gunneridae</taxon>
        <taxon>Pentapetalae</taxon>
        <taxon>rosids</taxon>
        <taxon>malvids</taxon>
        <taxon>Brassicales</taxon>
        <taxon>Brassicaceae</taxon>
        <taxon>Camelineae</taxon>
        <taxon>Arabidopsis</taxon>
    </lineage>
</organism>
<protein>
    <submittedName>
        <fullName evidence="1">(thale cress) hypothetical protein</fullName>
    </submittedName>
</protein>
<dbReference type="InterPro" id="IPR040338">
    <property type="entry name" value="At1g67623-like"/>
</dbReference>
<sequence>MDTLDINTALDIVSRVGAISFTDLGGMLLTSKLYHSLASHPTVLNQVSLEPFLSNAELVHERSFYRPFFVKCLRAHNPTAVYLESIRFAVKLGRAEDALRLLCTIGNYPPHASFARALLQVCLGSYLEALHTVDGYVNSVGSFHQAEAIGSRVFRHILQMRPVKPLLLDIVRRVSHHGFRELGSLIASGPEFLSLVYDSTVLAEANIDEFVFVTCHANIGSIYRSFFLRCLECGNPDAQFVEGLRIAVAEGPSQQSIDLLMQASPANIYARFALGIVLVCSGSYDHGMQVVESFFNRLPSTEAAVSIAEMVMHQTTTFRLPRCGWFDNTFAFGDGLPLSTLLCLLVRHAIPAIVLKPAKS</sequence>
<proteinExistence type="predicted"/>
<dbReference type="EMBL" id="LR881466">
    <property type="protein sequence ID" value="CAD5315305.1"/>
    <property type="molecule type" value="Genomic_DNA"/>
</dbReference>
<evidence type="ECO:0000313" key="1">
    <source>
        <dbReference type="EMBL" id="CAD5315305.1"/>
    </source>
</evidence>
<accession>A0A7G2E1N1</accession>
<gene>
    <name evidence="1" type="ORF">AT9943_LOCUS3683</name>
</gene>
<dbReference type="PANTHER" id="PTHR33784:SF49">
    <property type="entry name" value="F-BOX PROTEIN"/>
    <property type="match status" value="1"/>
</dbReference>
<dbReference type="AlphaFoldDB" id="A0A7G2E1N1"/>
<dbReference type="Proteomes" id="UP000516314">
    <property type="component" value="Chromosome 1"/>
</dbReference>
<name>A0A7G2E1N1_ARATH</name>
<reference evidence="1 2" key="1">
    <citation type="submission" date="2020-09" db="EMBL/GenBank/DDBJ databases">
        <authorList>
            <person name="Ashkenazy H."/>
        </authorList>
    </citation>
    <scope>NUCLEOTIDE SEQUENCE [LARGE SCALE GENOMIC DNA]</scope>
    <source>
        <strain evidence="2">cv. Cdm-0</strain>
    </source>
</reference>